<keyword evidence="4 7" id="KW-0747">Spliceosome</keyword>
<evidence type="ECO:0000256" key="2">
    <source>
        <dbReference type="ARBA" id="ARBA00007203"/>
    </source>
</evidence>
<evidence type="ECO:0000256" key="9">
    <source>
        <dbReference type="SAM" id="MobiDB-lite"/>
    </source>
</evidence>
<comment type="subunit">
    <text evidence="7">Associated with the spliceosome.</text>
</comment>
<evidence type="ECO:0000259" key="10">
    <source>
        <dbReference type="Pfam" id="PF11708"/>
    </source>
</evidence>
<dbReference type="Proteomes" id="UP000188320">
    <property type="component" value="Unassembled WGS sequence"/>
</dbReference>
<dbReference type="OrthoDB" id="249612at2759"/>
<sequence>MIQAPWYVDTSKPGLKHQRKQGEEKKASDGWYSRGARKEQASTKYRKGACENCGAGSHKTKDCMERPRKKGAKWTGKDIQPDEIVETIDFDYDKKRDRWNGYDSRQHLKLVEEWELIEEARKKRKAQELDEAIASGNIEGTNLLNLGDSSSEEDNEDKYAESIDMPGQKLDVQSRTTIRNLRIREDTAKYLHNLDPNSAYYDPKSRSMRDNPHGNTDPRTLAYAGDNFSRSTGEITELTDVQAYVWEIDGRTAAAPHMAAHLQANPTQTVLLKKQEDQKKLDAKEQRRREILQKYADEESQIGKEAEKLAMAKQLTQTERYVEYSRHGQVVKGGGGQHSHKSQYVEDVYPNNHTSVWGSYWKDGKWGYKCCHQFFKNSYCVPL</sequence>
<evidence type="ECO:0000256" key="7">
    <source>
        <dbReference type="RuleBase" id="RU367071"/>
    </source>
</evidence>
<feature type="coiled-coil region" evidence="8">
    <location>
        <begin position="274"/>
        <end position="301"/>
    </location>
</feature>
<reference evidence="13" key="2">
    <citation type="submission" date="2017-01" db="EMBL/GenBank/DDBJ databases">
        <authorList>
            <person name="Wang Y."/>
            <person name="White M."/>
            <person name="Kvist S."/>
            <person name="Moncalvo J.-M."/>
        </authorList>
    </citation>
    <scope>NUCLEOTIDE SEQUENCE [LARGE SCALE GENOMIC DNA]</scope>
    <source>
        <strain evidence="13">COL-18-3</strain>
    </source>
</reference>
<keyword evidence="5 7" id="KW-0508">mRNA splicing</keyword>
<evidence type="ECO:0000256" key="8">
    <source>
        <dbReference type="SAM" id="Coils"/>
    </source>
</evidence>
<evidence type="ECO:0000313" key="12">
    <source>
        <dbReference type="EMBL" id="OMH82068.1"/>
    </source>
</evidence>
<dbReference type="AlphaFoldDB" id="A0A1R1PM75"/>
<comment type="function">
    <text evidence="7">Involved in pre-mRNA splicing.</text>
</comment>
<proteinExistence type="inferred from homology"/>
<dbReference type="EMBL" id="LSSK01000746">
    <property type="protein sequence ID" value="OMH82068.1"/>
    <property type="molecule type" value="Genomic_DNA"/>
</dbReference>
<accession>A0A1R1PM75</accession>
<evidence type="ECO:0000256" key="5">
    <source>
        <dbReference type="ARBA" id="ARBA00023187"/>
    </source>
</evidence>
<dbReference type="Pfam" id="PF11708">
    <property type="entry name" value="Slu7"/>
    <property type="match status" value="1"/>
</dbReference>
<evidence type="ECO:0000256" key="4">
    <source>
        <dbReference type="ARBA" id="ARBA00022728"/>
    </source>
</evidence>
<comment type="similarity">
    <text evidence="2 7">Belongs to the SLU7 family.</text>
</comment>
<dbReference type="InterPro" id="IPR021715">
    <property type="entry name" value="Slu7_dom"/>
</dbReference>
<feature type="region of interest" description="Disordered" evidence="9">
    <location>
        <begin position="55"/>
        <end position="76"/>
    </location>
</feature>
<evidence type="ECO:0000256" key="3">
    <source>
        <dbReference type="ARBA" id="ARBA00022664"/>
    </source>
</evidence>
<dbReference type="EMBL" id="LSSK01001884">
    <property type="protein sequence ID" value="OMH78595.1"/>
    <property type="molecule type" value="Genomic_DNA"/>
</dbReference>
<comment type="subcellular location">
    <subcellularLocation>
        <location evidence="1 7">Nucleus</location>
    </subcellularLocation>
</comment>
<comment type="caution">
    <text evidence="12">The sequence shown here is derived from an EMBL/GenBank/DDBJ whole genome shotgun (WGS) entry which is preliminary data.</text>
</comment>
<dbReference type="GO" id="GO:0000398">
    <property type="term" value="P:mRNA splicing, via spliceosome"/>
    <property type="evidence" value="ECO:0007669"/>
    <property type="project" value="UniProtKB-UniRule"/>
</dbReference>
<evidence type="ECO:0000313" key="11">
    <source>
        <dbReference type="EMBL" id="OMH78595.1"/>
    </source>
</evidence>
<gene>
    <name evidence="12" type="ORF">AX774_g4465</name>
    <name evidence="11" type="ORF">AX774_g8010</name>
</gene>
<evidence type="ECO:0000256" key="1">
    <source>
        <dbReference type="ARBA" id="ARBA00004123"/>
    </source>
</evidence>
<reference evidence="12" key="1">
    <citation type="submission" date="2017-01" db="EMBL/GenBank/DDBJ databases">
        <authorList>
            <person name="Mah S.A."/>
            <person name="Swanson W.J."/>
            <person name="Moy G.W."/>
            <person name="Vacquier V.D."/>
        </authorList>
    </citation>
    <scope>NUCLEOTIDE SEQUENCE [LARGE SCALE GENOMIC DNA]</scope>
    <source>
        <strain evidence="12">COL-18-3</strain>
    </source>
</reference>
<dbReference type="GO" id="GO:0030628">
    <property type="term" value="F:pre-mRNA 3'-splice site binding"/>
    <property type="evidence" value="ECO:0007669"/>
    <property type="project" value="UniProtKB-UniRule"/>
</dbReference>
<dbReference type="GO" id="GO:0005681">
    <property type="term" value="C:spliceosomal complex"/>
    <property type="evidence" value="ECO:0007669"/>
    <property type="project" value="UniProtKB-UniRule"/>
</dbReference>
<keyword evidence="13" id="KW-1185">Reference proteome</keyword>
<dbReference type="InterPro" id="IPR039974">
    <property type="entry name" value="Splicing_factor_SLU7"/>
</dbReference>
<evidence type="ECO:0000256" key="6">
    <source>
        <dbReference type="ARBA" id="ARBA00023242"/>
    </source>
</evidence>
<name>A0A1R1PM75_ZANCU</name>
<feature type="region of interest" description="Disordered" evidence="9">
    <location>
        <begin position="194"/>
        <end position="215"/>
    </location>
</feature>
<keyword evidence="8" id="KW-0175">Coiled coil</keyword>
<dbReference type="PANTHER" id="PTHR12942:SF2">
    <property type="entry name" value="PRE-MRNA-SPLICING FACTOR SLU7"/>
    <property type="match status" value="1"/>
</dbReference>
<organism evidence="12 13">
    <name type="scientific">Zancudomyces culisetae</name>
    <name type="common">Gut fungus</name>
    <name type="synonym">Smittium culisetae</name>
    <dbReference type="NCBI Taxonomy" id="1213189"/>
    <lineage>
        <taxon>Eukaryota</taxon>
        <taxon>Fungi</taxon>
        <taxon>Fungi incertae sedis</taxon>
        <taxon>Zoopagomycota</taxon>
        <taxon>Kickxellomycotina</taxon>
        <taxon>Harpellomycetes</taxon>
        <taxon>Harpellales</taxon>
        <taxon>Legeriomycetaceae</taxon>
        <taxon>Zancudomyces</taxon>
    </lineage>
</organism>
<keyword evidence="6 7" id="KW-0539">Nucleus</keyword>
<feature type="domain" description="Pre-mRNA-splicing factor SLU7" evidence="10">
    <location>
        <begin position="91"/>
        <end position="359"/>
    </location>
</feature>
<dbReference type="PANTHER" id="PTHR12942">
    <property type="entry name" value="STEP II SPLICING FACTOR SLU7"/>
    <property type="match status" value="1"/>
</dbReference>
<feature type="compositionally biased region" description="Basic and acidic residues" evidence="9">
    <location>
        <begin position="203"/>
        <end position="212"/>
    </location>
</feature>
<protein>
    <recommendedName>
        <fullName evidence="7">Pre-mRNA-splicing factor SLU7</fullName>
    </recommendedName>
</protein>
<evidence type="ECO:0000313" key="13">
    <source>
        <dbReference type="Proteomes" id="UP000188320"/>
    </source>
</evidence>
<feature type="region of interest" description="Disordered" evidence="9">
    <location>
        <begin position="1"/>
        <end position="40"/>
    </location>
</feature>
<keyword evidence="3 7" id="KW-0507">mRNA processing</keyword>